<dbReference type="GO" id="GO:0008120">
    <property type="term" value="F:ceramide glucosyltransferase activity"/>
    <property type="evidence" value="ECO:0007669"/>
    <property type="project" value="TreeGrafter"/>
</dbReference>
<evidence type="ECO:0000256" key="1">
    <source>
        <dbReference type="ARBA" id="ARBA00004141"/>
    </source>
</evidence>
<organism evidence="10 11">
    <name type="scientific">Fundidesulfovibrio magnetotacticus</name>
    <dbReference type="NCBI Taxonomy" id="2730080"/>
    <lineage>
        <taxon>Bacteria</taxon>
        <taxon>Pseudomonadati</taxon>
        <taxon>Thermodesulfobacteriota</taxon>
        <taxon>Desulfovibrionia</taxon>
        <taxon>Desulfovibrionales</taxon>
        <taxon>Desulfovibrionaceae</taxon>
        <taxon>Fundidesulfovibrio</taxon>
    </lineage>
</organism>
<dbReference type="RefSeq" id="WP_173086886.1">
    <property type="nucleotide sequence ID" value="NZ_BLTE01000021.1"/>
</dbReference>
<comment type="caution">
    <text evidence="10">The sequence shown here is derived from an EMBL/GenBank/DDBJ whole genome shotgun (WGS) entry which is preliminary data.</text>
</comment>
<dbReference type="Gene3D" id="3.90.550.10">
    <property type="entry name" value="Spore Coat Polysaccharide Biosynthesis Protein SpsA, Chain A"/>
    <property type="match status" value="1"/>
</dbReference>
<dbReference type="PANTHER" id="PTHR12726">
    <property type="entry name" value="CERAMIDE GLUCOSYLTRANSFERASE"/>
    <property type="match status" value="1"/>
</dbReference>
<feature type="transmembrane region" description="Helical" evidence="9">
    <location>
        <begin position="280"/>
        <end position="306"/>
    </location>
</feature>
<comment type="subcellular location">
    <subcellularLocation>
        <location evidence="1">Membrane</location>
        <topology evidence="1">Multi-pass membrane protein</topology>
    </subcellularLocation>
</comment>
<evidence type="ECO:0000313" key="10">
    <source>
        <dbReference type="EMBL" id="GFK95748.1"/>
    </source>
</evidence>
<dbReference type="SUPFAM" id="SSF53448">
    <property type="entry name" value="Nucleotide-diphospho-sugar transferases"/>
    <property type="match status" value="1"/>
</dbReference>
<feature type="transmembrane region" description="Helical" evidence="9">
    <location>
        <begin position="342"/>
        <end position="361"/>
    </location>
</feature>
<keyword evidence="7 9" id="KW-1133">Transmembrane helix</keyword>
<evidence type="ECO:0008006" key="12">
    <source>
        <dbReference type="Google" id="ProtNLM"/>
    </source>
</evidence>
<sequence>MKTLFVLSALAEALLLLALWNAGRRHVLAGLRNPYKGPEPFEPSPRVAMIVPVTGDTPAVRAGLKSLLEQDYPNLRYFLVTRDGSDPAVGVIDALIAGRGDAVRLVSGPAETSGQKNHNLLAGVAQARHWADIYVFCDSTHVARPDLARLLARPIAEGKGVMSGGFHRVVPHNDTTPTLGMLLACMFLHCLQPVRAVTQPWGGAMAVSRKAFEEHGIQAVWSTNIVDDFSLGPHLAKKGIRTWPVGEACLETPLKSVPFAIWQDWLTRQLLYLKFCTPEMWLGVVPVIWLFFGPALLALFGALGAVFGAADPWWLGAAALYGAAFFGLGLLYRQLAPLRVRLLPWTLGFFATPLMAAWCYLRTWTTFHMRWRGTSYKVGWGGKVLRVIRQ</sequence>
<keyword evidence="11" id="KW-1185">Reference proteome</keyword>
<dbReference type="AlphaFoldDB" id="A0A6V8LZW0"/>
<comment type="pathway">
    <text evidence="2">Lipid metabolism; sphingolipid metabolism.</text>
</comment>
<evidence type="ECO:0000256" key="3">
    <source>
        <dbReference type="ARBA" id="ARBA00004991"/>
    </source>
</evidence>
<reference evidence="10 11" key="2">
    <citation type="submission" date="2020-05" db="EMBL/GenBank/DDBJ databases">
        <title>Draft genome sequence of Desulfovibrio sp. strainFSS-1.</title>
        <authorList>
            <person name="Shimoshige H."/>
            <person name="Kobayashi H."/>
            <person name="Maekawa T."/>
        </authorList>
    </citation>
    <scope>NUCLEOTIDE SEQUENCE [LARGE SCALE GENOMIC DNA]</scope>
    <source>
        <strain evidence="10 11">SIID29052-01</strain>
    </source>
</reference>
<comment type="pathway">
    <text evidence="3">Sphingolipid metabolism.</text>
</comment>
<evidence type="ECO:0000313" key="11">
    <source>
        <dbReference type="Proteomes" id="UP000494245"/>
    </source>
</evidence>
<gene>
    <name evidence="10" type="ORF">NNJEOMEG_03616</name>
</gene>
<evidence type="ECO:0000256" key="9">
    <source>
        <dbReference type="SAM" id="Phobius"/>
    </source>
</evidence>
<dbReference type="InterPro" id="IPR025993">
    <property type="entry name" value="Ceramide_glucosylTrfase"/>
</dbReference>
<proteinExistence type="predicted"/>
<evidence type="ECO:0000256" key="2">
    <source>
        <dbReference type="ARBA" id="ARBA00004760"/>
    </source>
</evidence>
<evidence type="ECO:0000256" key="7">
    <source>
        <dbReference type="ARBA" id="ARBA00022989"/>
    </source>
</evidence>
<evidence type="ECO:0000256" key="4">
    <source>
        <dbReference type="ARBA" id="ARBA00022676"/>
    </source>
</evidence>
<keyword evidence="8 9" id="KW-0472">Membrane</keyword>
<dbReference type="GO" id="GO:0016020">
    <property type="term" value="C:membrane"/>
    <property type="evidence" value="ECO:0007669"/>
    <property type="project" value="UniProtKB-SubCell"/>
</dbReference>
<evidence type="ECO:0000256" key="6">
    <source>
        <dbReference type="ARBA" id="ARBA00022692"/>
    </source>
</evidence>
<dbReference type="Proteomes" id="UP000494245">
    <property type="component" value="Unassembled WGS sequence"/>
</dbReference>
<evidence type="ECO:0000256" key="5">
    <source>
        <dbReference type="ARBA" id="ARBA00022679"/>
    </source>
</evidence>
<reference evidence="10 11" key="1">
    <citation type="submission" date="2020-04" db="EMBL/GenBank/DDBJ databases">
        <authorList>
            <consortium name="Desulfovibrio sp. FSS-1 genome sequencing consortium"/>
            <person name="Shimoshige H."/>
            <person name="Kobayashi H."/>
            <person name="Maekawa T."/>
        </authorList>
    </citation>
    <scope>NUCLEOTIDE SEQUENCE [LARGE SCALE GENOMIC DNA]</scope>
    <source>
        <strain evidence="10 11">SIID29052-01</strain>
    </source>
</reference>
<keyword evidence="6 9" id="KW-0812">Transmembrane</keyword>
<feature type="transmembrane region" description="Helical" evidence="9">
    <location>
        <begin position="313"/>
        <end position="336"/>
    </location>
</feature>
<dbReference type="PANTHER" id="PTHR12726:SF0">
    <property type="entry name" value="CERAMIDE GLUCOSYLTRANSFERASE"/>
    <property type="match status" value="1"/>
</dbReference>
<name>A0A6V8LZW0_9BACT</name>
<keyword evidence="4" id="KW-0328">Glycosyltransferase</keyword>
<protein>
    <recommendedName>
        <fullName evidence="12">Glycosyltransferase</fullName>
    </recommendedName>
</protein>
<accession>A0A6V8LZW0</accession>
<dbReference type="Pfam" id="PF13506">
    <property type="entry name" value="Glyco_transf_21"/>
    <property type="match status" value="1"/>
</dbReference>
<dbReference type="InterPro" id="IPR029044">
    <property type="entry name" value="Nucleotide-diphossugar_trans"/>
</dbReference>
<dbReference type="EMBL" id="BLTE01000021">
    <property type="protein sequence ID" value="GFK95748.1"/>
    <property type="molecule type" value="Genomic_DNA"/>
</dbReference>
<dbReference type="GO" id="GO:0006679">
    <property type="term" value="P:glucosylceramide biosynthetic process"/>
    <property type="evidence" value="ECO:0007669"/>
    <property type="project" value="TreeGrafter"/>
</dbReference>
<keyword evidence="5" id="KW-0808">Transferase</keyword>
<evidence type="ECO:0000256" key="8">
    <source>
        <dbReference type="ARBA" id="ARBA00023136"/>
    </source>
</evidence>